<keyword evidence="2" id="KW-0805">Transcription regulation</keyword>
<keyword evidence="3" id="KW-0238">DNA-binding</keyword>
<dbReference type="Gene3D" id="1.10.10.10">
    <property type="entry name" value="Winged helix-like DNA-binding domain superfamily/Winged helix DNA-binding domain"/>
    <property type="match status" value="1"/>
</dbReference>
<evidence type="ECO:0000256" key="2">
    <source>
        <dbReference type="ARBA" id="ARBA00023015"/>
    </source>
</evidence>
<accession>A0ABX8ELD5</accession>
<reference evidence="6 7" key="1">
    <citation type="submission" date="2021-05" db="EMBL/GenBank/DDBJ databases">
        <title>Complete genome of Nocardioides aquaticus KCTC 9944T isolated from meromictic and hypersaline Ekho Lake, Antarctica.</title>
        <authorList>
            <person name="Hwang K."/>
            <person name="Kim K.M."/>
            <person name="Choe H."/>
        </authorList>
    </citation>
    <scope>NUCLEOTIDE SEQUENCE [LARGE SCALE GENOMIC DNA]</scope>
    <source>
        <strain evidence="6 7">KCTC 9944</strain>
    </source>
</reference>
<dbReference type="Proteomes" id="UP000679307">
    <property type="component" value="Chromosome"/>
</dbReference>
<evidence type="ECO:0000256" key="1">
    <source>
        <dbReference type="ARBA" id="ARBA00009437"/>
    </source>
</evidence>
<protein>
    <submittedName>
        <fullName evidence="6">HTH-type transcriptional regulator CynR</fullName>
    </submittedName>
</protein>
<evidence type="ECO:0000256" key="3">
    <source>
        <dbReference type="ARBA" id="ARBA00023125"/>
    </source>
</evidence>
<dbReference type="PANTHER" id="PTHR30346">
    <property type="entry name" value="TRANSCRIPTIONAL DUAL REGULATOR HCAR-RELATED"/>
    <property type="match status" value="1"/>
</dbReference>
<dbReference type="InterPro" id="IPR000847">
    <property type="entry name" value="LysR_HTH_N"/>
</dbReference>
<name>A0ABX8ELD5_9ACTN</name>
<comment type="similarity">
    <text evidence="1">Belongs to the LysR transcriptional regulatory family.</text>
</comment>
<dbReference type="Pfam" id="PF00126">
    <property type="entry name" value="HTH_1"/>
    <property type="match status" value="1"/>
</dbReference>
<dbReference type="InterPro" id="IPR036390">
    <property type="entry name" value="WH_DNA-bd_sf"/>
</dbReference>
<dbReference type="InterPro" id="IPR005119">
    <property type="entry name" value="LysR_subst-bd"/>
</dbReference>
<evidence type="ECO:0000256" key="4">
    <source>
        <dbReference type="ARBA" id="ARBA00023163"/>
    </source>
</evidence>
<keyword evidence="4" id="KW-0804">Transcription</keyword>
<dbReference type="SUPFAM" id="SSF46785">
    <property type="entry name" value="Winged helix' DNA-binding domain"/>
    <property type="match status" value="1"/>
</dbReference>
<dbReference type="InterPro" id="IPR036388">
    <property type="entry name" value="WH-like_DNA-bd_sf"/>
</dbReference>
<sequence length="318" mass="32988">MDRRHLEYFLAVAEAGSFTRAAARLTIAQPSLSHAVRLLERELGADLFERGGRGVRLTPAGEALVAPARRTLRSFTLAAGAVRGASDTGYGRVRVITNTLWAMDPLVRVVGAFRQVRPGARIVVVDPVHRSDVLEAVRSGEADLGLVGGTPPAGPLASQWLGDQDLVAVVPRARSGLPSPLGVADLVPLGLVTTPTGTALREYVDELLAAAGLPEEAAVETAHLAAVIPLVAAGAGAALLPVGLAAGLTAGAPGGPDAGVEILPLAGAPRTPVHLVWRRDGLPELAAHFLEVARSLHADDRALARDIATNYGRTSQRD</sequence>
<dbReference type="RefSeq" id="WP_214056511.1">
    <property type="nucleotide sequence ID" value="NZ_CP075371.1"/>
</dbReference>
<evidence type="ECO:0000313" key="7">
    <source>
        <dbReference type="Proteomes" id="UP000679307"/>
    </source>
</evidence>
<dbReference type="SUPFAM" id="SSF53850">
    <property type="entry name" value="Periplasmic binding protein-like II"/>
    <property type="match status" value="1"/>
</dbReference>
<dbReference type="CDD" id="cd05466">
    <property type="entry name" value="PBP2_LTTR_substrate"/>
    <property type="match status" value="1"/>
</dbReference>
<dbReference type="PROSITE" id="PS50931">
    <property type="entry name" value="HTH_LYSR"/>
    <property type="match status" value="1"/>
</dbReference>
<dbReference type="Pfam" id="PF03466">
    <property type="entry name" value="LysR_substrate"/>
    <property type="match status" value="1"/>
</dbReference>
<dbReference type="PRINTS" id="PR00039">
    <property type="entry name" value="HTHLYSR"/>
</dbReference>
<proteinExistence type="inferred from homology"/>
<keyword evidence="7" id="KW-1185">Reference proteome</keyword>
<evidence type="ECO:0000313" key="6">
    <source>
        <dbReference type="EMBL" id="QVT81079.1"/>
    </source>
</evidence>
<feature type="domain" description="HTH lysR-type" evidence="5">
    <location>
        <begin position="1"/>
        <end position="58"/>
    </location>
</feature>
<gene>
    <name evidence="6" type="primary">cynR_3</name>
    <name evidence="6" type="ORF">ENKNEFLB_03486</name>
</gene>
<evidence type="ECO:0000259" key="5">
    <source>
        <dbReference type="PROSITE" id="PS50931"/>
    </source>
</evidence>
<dbReference type="Gene3D" id="3.40.190.290">
    <property type="match status" value="1"/>
</dbReference>
<organism evidence="6 7">
    <name type="scientific">Nocardioides aquaticus</name>
    <dbReference type="NCBI Taxonomy" id="160826"/>
    <lineage>
        <taxon>Bacteria</taxon>
        <taxon>Bacillati</taxon>
        <taxon>Actinomycetota</taxon>
        <taxon>Actinomycetes</taxon>
        <taxon>Propionibacteriales</taxon>
        <taxon>Nocardioidaceae</taxon>
        <taxon>Nocardioides</taxon>
    </lineage>
</organism>
<dbReference type="PANTHER" id="PTHR30346:SF28">
    <property type="entry name" value="HTH-TYPE TRANSCRIPTIONAL REGULATOR CYNR"/>
    <property type="match status" value="1"/>
</dbReference>
<dbReference type="EMBL" id="CP075371">
    <property type="protein sequence ID" value="QVT81079.1"/>
    <property type="molecule type" value="Genomic_DNA"/>
</dbReference>